<dbReference type="InterPro" id="IPR050951">
    <property type="entry name" value="Retrovirus_Pol_polyprotein"/>
</dbReference>
<reference evidence="1" key="1">
    <citation type="submission" date="2023-07" db="EMBL/GenBank/DDBJ databases">
        <title>Chromosome-level genome assembly of Artemia franciscana.</title>
        <authorList>
            <person name="Jo E."/>
        </authorList>
    </citation>
    <scope>NUCLEOTIDE SEQUENCE</scope>
    <source>
        <tissue evidence="1">Whole body</tissue>
    </source>
</reference>
<proteinExistence type="predicted"/>
<protein>
    <submittedName>
        <fullName evidence="1">Uncharacterized protein</fullName>
    </submittedName>
</protein>
<evidence type="ECO:0000313" key="1">
    <source>
        <dbReference type="EMBL" id="KAK2707594.1"/>
    </source>
</evidence>
<keyword evidence="2" id="KW-1185">Reference proteome</keyword>
<accession>A0AA88KZB5</accession>
<dbReference type="FunFam" id="3.10.10.10:FF:000003">
    <property type="entry name" value="Retrovirus-related Pol polyprotein from transposon 297-like Protein"/>
    <property type="match status" value="1"/>
</dbReference>
<dbReference type="EMBL" id="JAVRJZ010000019">
    <property type="protein sequence ID" value="KAK2707594.1"/>
    <property type="molecule type" value="Genomic_DNA"/>
</dbReference>
<comment type="caution">
    <text evidence="1">The sequence shown here is derived from an EMBL/GenBank/DDBJ whole genome shotgun (WGS) entry which is preliminary data.</text>
</comment>
<dbReference type="PANTHER" id="PTHR37984">
    <property type="entry name" value="PROTEIN CBG26694"/>
    <property type="match status" value="1"/>
</dbReference>
<dbReference type="Proteomes" id="UP001187531">
    <property type="component" value="Unassembled WGS sequence"/>
</dbReference>
<gene>
    <name evidence="1" type="ORF">QYM36_015335</name>
</gene>
<sequence length="308" mass="34309">MPVLASVNDLMQKLTGLEYSSSEQHVTATAARIQRDTKDLLTFLEFLLENSPFTSSTELRSIGSGLIAHKGVNAEDAKASRIAETAEEDEILLYAVQQDGSKDEAQTSYQNTTLISLLQNHSYSQQSKNSPVIVAQRSQQREPASCHAAPEQKHRFFIAGGNSVPILGFKSSKNMNLVKLVLNIDAFDDSKSTPDLEPLLEQYKELFSGIGKIQGKCKIHLKEGVVPTAYPARKVPIAMREKLKQELNRLESLGIIEKVEEPMEWVNLMVLVEKKDGGVRLCIDPVDLNKAIKRPHYQSQLLKMPLLI</sequence>
<dbReference type="GO" id="GO:0071897">
    <property type="term" value="P:DNA biosynthetic process"/>
    <property type="evidence" value="ECO:0007669"/>
    <property type="project" value="UniProtKB-ARBA"/>
</dbReference>
<name>A0AA88KZB5_ARTSF</name>
<organism evidence="1 2">
    <name type="scientific">Artemia franciscana</name>
    <name type="common">Brine shrimp</name>
    <name type="synonym">Artemia sanfranciscana</name>
    <dbReference type="NCBI Taxonomy" id="6661"/>
    <lineage>
        <taxon>Eukaryota</taxon>
        <taxon>Metazoa</taxon>
        <taxon>Ecdysozoa</taxon>
        <taxon>Arthropoda</taxon>
        <taxon>Crustacea</taxon>
        <taxon>Branchiopoda</taxon>
        <taxon>Anostraca</taxon>
        <taxon>Artemiidae</taxon>
        <taxon>Artemia</taxon>
    </lineage>
</organism>
<evidence type="ECO:0000313" key="2">
    <source>
        <dbReference type="Proteomes" id="UP001187531"/>
    </source>
</evidence>
<dbReference type="InterPro" id="IPR043502">
    <property type="entry name" value="DNA/RNA_pol_sf"/>
</dbReference>
<dbReference type="SUPFAM" id="SSF56672">
    <property type="entry name" value="DNA/RNA polymerases"/>
    <property type="match status" value="1"/>
</dbReference>
<dbReference type="PANTHER" id="PTHR37984:SF5">
    <property type="entry name" value="PROTEIN NYNRIN-LIKE"/>
    <property type="match status" value="1"/>
</dbReference>
<dbReference type="AlphaFoldDB" id="A0AA88KZB5"/>
<dbReference type="Gene3D" id="3.10.10.10">
    <property type="entry name" value="HIV Type 1 Reverse Transcriptase, subunit A, domain 1"/>
    <property type="match status" value="1"/>
</dbReference>